<dbReference type="EMBL" id="CADCTR010003278">
    <property type="protein sequence ID" value="CAA9391796.1"/>
    <property type="molecule type" value="Genomic_DNA"/>
</dbReference>
<feature type="domain" description="Cas12f1-like TNB" evidence="8">
    <location>
        <begin position="154"/>
        <end position="219"/>
    </location>
</feature>
<comment type="similarity">
    <text evidence="2">In the N-terminal section; belongs to the transposase 2 family.</text>
</comment>
<dbReference type="PANTHER" id="PTHR30405">
    <property type="entry name" value="TRANSPOSASE"/>
    <property type="match status" value="1"/>
</dbReference>
<name>A0A6J4NM46_9CHLR</name>
<dbReference type="NCBIfam" id="NF040570">
    <property type="entry name" value="guided_TnpB"/>
    <property type="match status" value="1"/>
</dbReference>
<dbReference type="GO" id="GO:0006310">
    <property type="term" value="P:DNA recombination"/>
    <property type="evidence" value="ECO:0007669"/>
    <property type="project" value="UniProtKB-KW"/>
</dbReference>
<evidence type="ECO:0000256" key="2">
    <source>
        <dbReference type="ARBA" id="ARBA00011044"/>
    </source>
</evidence>
<feature type="non-terminal residue" evidence="9">
    <location>
        <position position="1"/>
    </location>
</feature>
<evidence type="ECO:0000256" key="5">
    <source>
        <dbReference type="ARBA" id="ARBA00023172"/>
    </source>
</evidence>
<evidence type="ECO:0000256" key="1">
    <source>
        <dbReference type="ARBA" id="ARBA00008761"/>
    </source>
</evidence>
<dbReference type="GO" id="GO:0032196">
    <property type="term" value="P:transposition"/>
    <property type="evidence" value="ECO:0007669"/>
    <property type="project" value="UniProtKB-KW"/>
</dbReference>
<reference evidence="9" key="1">
    <citation type="submission" date="2020-02" db="EMBL/GenBank/DDBJ databases">
        <authorList>
            <person name="Meier V. D."/>
        </authorList>
    </citation>
    <scope>NUCLEOTIDE SEQUENCE</scope>
    <source>
        <strain evidence="9">AVDCRST_MAG93</strain>
    </source>
</reference>
<accession>A0A6J4NM46</accession>
<evidence type="ECO:0000256" key="4">
    <source>
        <dbReference type="ARBA" id="ARBA00023125"/>
    </source>
</evidence>
<dbReference type="InterPro" id="IPR001959">
    <property type="entry name" value="Transposase"/>
</dbReference>
<dbReference type="Pfam" id="PF07282">
    <property type="entry name" value="Cas12f1-like_TNB"/>
    <property type="match status" value="1"/>
</dbReference>
<dbReference type="PANTHER" id="PTHR30405:SF25">
    <property type="entry name" value="RNA-GUIDED DNA ENDONUCLEASE INSQ-RELATED"/>
    <property type="match status" value="1"/>
</dbReference>
<dbReference type="InterPro" id="IPR051399">
    <property type="entry name" value="RNA-guided_DNA_endo/Transpos"/>
</dbReference>
<dbReference type="AlphaFoldDB" id="A0A6J4NM46"/>
<dbReference type="Pfam" id="PF01385">
    <property type="entry name" value="OrfB_IS605"/>
    <property type="match status" value="1"/>
</dbReference>
<keyword evidence="4" id="KW-0238">DNA-binding</keyword>
<keyword evidence="5" id="KW-0233">DNA recombination</keyword>
<dbReference type="InterPro" id="IPR010095">
    <property type="entry name" value="Cas12f1-like_TNB"/>
</dbReference>
<organism evidence="9">
    <name type="scientific">uncultured Chloroflexia bacterium</name>
    <dbReference type="NCBI Taxonomy" id="1672391"/>
    <lineage>
        <taxon>Bacteria</taxon>
        <taxon>Bacillati</taxon>
        <taxon>Chloroflexota</taxon>
        <taxon>Chloroflexia</taxon>
        <taxon>environmental samples</taxon>
    </lineage>
</organism>
<evidence type="ECO:0000313" key="9">
    <source>
        <dbReference type="EMBL" id="CAA9391796.1"/>
    </source>
</evidence>
<evidence type="ECO:0000259" key="7">
    <source>
        <dbReference type="Pfam" id="PF01385"/>
    </source>
</evidence>
<keyword evidence="3" id="KW-0815">Transposition</keyword>
<feature type="region of interest" description="Disordered" evidence="6">
    <location>
        <begin position="79"/>
        <end position="102"/>
    </location>
</feature>
<feature type="domain" description="Probable transposase IS891/IS1136/IS1341" evidence="7">
    <location>
        <begin position="36"/>
        <end position="142"/>
    </location>
</feature>
<dbReference type="NCBIfam" id="TIGR01766">
    <property type="entry name" value="IS200/IS605 family accessory protein TnpB-like domain"/>
    <property type="match status" value="1"/>
</dbReference>
<evidence type="ECO:0000259" key="8">
    <source>
        <dbReference type="Pfam" id="PF07282"/>
    </source>
</evidence>
<evidence type="ECO:0000256" key="3">
    <source>
        <dbReference type="ARBA" id="ARBA00022578"/>
    </source>
</evidence>
<evidence type="ECO:0000256" key="6">
    <source>
        <dbReference type="SAM" id="MobiDB-lite"/>
    </source>
</evidence>
<comment type="similarity">
    <text evidence="1">In the C-terminal section; belongs to the transposase 35 family.</text>
</comment>
<proteinExistence type="inferred from homology"/>
<dbReference type="GO" id="GO:0003677">
    <property type="term" value="F:DNA binding"/>
    <property type="evidence" value="ECO:0007669"/>
    <property type="project" value="UniProtKB-KW"/>
</dbReference>
<gene>
    <name evidence="9" type="ORF">AVDCRST_MAG93-9764</name>
</gene>
<sequence length="236" mass="26436">RALEGTPKTVYLVKRADNHWYALIVCAVPEATPSTDAPSDTRPAAGLDVGLRSFLTDSEGTKIENPRHFRATQHVLRRKQRTLARRTKGSHRRSKAARSVAQTHLKIERQRRDFHFKVAHRYAMLYALLVVEALNIQGMVRNRHLSKSIHDAGWAAFLSILTYKAERAGSAVVRVPAAYTTQRCSRCGDLTPKSLSVRTHVCQHCSFVMDRDQNAAVNILRAGARPSSDDVHKHVG</sequence>
<feature type="compositionally biased region" description="Basic residues" evidence="6">
    <location>
        <begin position="79"/>
        <end position="96"/>
    </location>
</feature>
<protein>
    <submittedName>
        <fullName evidence="9">Mobile element protein</fullName>
    </submittedName>
</protein>